<keyword evidence="7" id="KW-1185">Reference proteome</keyword>
<dbReference type="PANTHER" id="PTHR30055:SF238">
    <property type="entry name" value="MYCOFACTOCIN BIOSYNTHESIS TRANSCRIPTIONAL REGULATOR MFTR-RELATED"/>
    <property type="match status" value="1"/>
</dbReference>
<dbReference type="InterPro" id="IPR050109">
    <property type="entry name" value="HTH-type_TetR-like_transc_reg"/>
</dbReference>
<evidence type="ECO:0000313" key="7">
    <source>
        <dbReference type="Proteomes" id="UP000272400"/>
    </source>
</evidence>
<dbReference type="EMBL" id="RJKE01000001">
    <property type="protein sequence ID" value="ROO82804.1"/>
    <property type="molecule type" value="Genomic_DNA"/>
</dbReference>
<name>A0A3N1CNQ7_9ACTN</name>
<feature type="DNA-binding region" description="H-T-H motif" evidence="4">
    <location>
        <begin position="41"/>
        <end position="60"/>
    </location>
</feature>
<reference evidence="6 7" key="1">
    <citation type="submission" date="2018-11" db="EMBL/GenBank/DDBJ databases">
        <title>Sequencing the genomes of 1000 actinobacteria strains.</title>
        <authorList>
            <person name="Klenk H.-P."/>
        </authorList>
    </citation>
    <scope>NUCLEOTIDE SEQUENCE [LARGE SCALE GENOMIC DNA]</scope>
    <source>
        <strain evidence="6 7">DSM 44254</strain>
    </source>
</reference>
<gene>
    <name evidence="6" type="ORF">EDD29_0288</name>
</gene>
<dbReference type="OrthoDB" id="956698at2"/>
<evidence type="ECO:0000313" key="6">
    <source>
        <dbReference type="EMBL" id="ROO82804.1"/>
    </source>
</evidence>
<proteinExistence type="predicted"/>
<comment type="caution">
    <text evidence="6">The sequence shown here is derived from an EMBL/GenBank/DDBJ whole genome shotgun (WGS) entry which is preliminary data.</text>
</comment>
<dbReference type="InterPro" id="IPR001647">
    <property type="entry name" value="HTH_TetR"/>
</dbReference>
<evidence type="ECO:0000259" key="5">
    <source>
        <dbReference type="PROSITE" id="PS50977"/>
    </source>
</evidence>
<protein>
    <submittedName>
        <fullName evidence="6">TetR family transcriptional regulator</fullName>
    </submittedName>
</protein>
<evidence type="ECO:0000256" key="2">
    <source>
        <dbReference type="ARBA" id="ARBA00023125"/>
    </source>
</evidence>
<keyword evidence="1" id="KW-0805">Transcription regulation</keyword>
<dbReference type="Gene3D" id="1.10.357.10">
    <property type="entry name" value="Tetracycline Repressor, domain 2"/>
    <property type="match status" value="1"/>
</dbReference>
<keyword evidence="3" id="KW-0804">Transcription</keyword>
<dbReference type="PANTHER" id="PTHR30055">
    <property type="entry name" value="HTH-TYPE TRANSCRIPTIONAL REGULATOR RUTR"/>
    <property type="match status" value="1"/>
</dbReference>
<accession>A0A3N1CNQ7</accession>
<evidence type="ECO:0000256" key="4">
    <source>
        <dbReference type="PROSITE-ProRule" id="PRU00335"/>
    </source>
</evidence>
<feature type="domain" description="HTH tetR-type" evidence="5">
    <location>
        <begin position="18"/>
        <end position="78"/>
    </location>
</feature>
<dbReference type="RefSeq" id="WP_123661778.1">
    <property type="nucleotide sequence ID" value="NZ_RJKE01000001.1"/>
</dbReference>
<dbReference type="Gene3D" id="1.10.10.60">
    <property type="entry name" value="Homeodomain-like"/>
    <property type="match status" value="1"/>
</dbReference>
<dbReference type="SUPFAM" id="SSF46689">
    <property type="entry name" value="Homeodomain-like"/>
    <property type="match status" value="1"/>
</dbReference>
<dbReference type="GO" id="GO:0000976">
    <property type="term" value="F:transcription cis-regulatory region binding"/>
    <property type="evidence" value="ECO:0007669"/>
    <property type="project" value="TreeGrafter"/>
</dbReference>
<dbReference type="AlphaFoldDB" id="A0A3N1CNQ7"/>
<organism evidence="6 7">
    <name type="scientific">Actinocorallia herbida</name>
    <dbReference type="NCBI Taxonomy" id="58109"/>
    <lineage>
        <taxon>Bacteria</taxon>
        <taxon>Bacillati</taxon>
        <taxon>Actinomycetota</taxon>
        <taxon>Actinomycetes</taxon>
        <taxon>Streptosporangiales</taxon>
        <taxon>Thermomonosporaceae</taxon>
        <taxon>Actinocorallia</taxon>
    </lineage>
</organism>
<dbReference type="GO" id="GO:0003700">
    <property type="term" value="F:DNA-binding transcription factor activity"/>
    <property type="evidence" value="ECO:0007669"/>
    <property type="project" value="TreeGrafter"/>
</dbReference>
<dbReference type="PROSITE" id="PS50977">
    <property type="entry name" value="HTH_TETR_2"/>
    <property type="match status" value="1"/>
</dbReference>
<dbReference type="InterPro" id="IPR041347">
    <property type="entry name" value="MftR_C"/>
</dbReference>
<evidence type="ECO:0000256" key="3">
    <source>
        <dbReference type="ARBA" id="ARBA00023163"/>
    </source>
</evidence>
<dbReference type="PRINTS" id="PR00455">
    <property type="entry name" value="HTHTETR"/>
</dbReference>
<dbReference type="InterPro" id="IPR009057">
    <property type="entry name" value="Homeodomain-like_sf"/>
</dbReference>
<evidence type="ECO:0000256" key="1">
    <source>
        <dbReference type="ARBA" id="ARBA00023015"/>
    </source>
</evidence>
<dbReference type="Pfam" id="PF00440">
    <property type="entry name" value="TetR_N"/>
    <property type="match status" value="1"/>
</dbReference>
<dbReference type="Proteomes" id="UP000272400">
    <property type="component" value="Unassembled WGS sequence"/>
</dbReference>
<keyword evidence="2 4" id="KW-0238">DNA-binding</keyword>
<dbReference type="Pfam" id="PF17754">
    <property type="entry name" value="TetR_C_14"/>
    <property type="match status" value="1"/>
</dbReference>
<sequence>MEQSFSLDRLPLRERKKLKTRIAIQEHALRLFTEQGYDATTVEQIAEAAEVSPSTFFRYFPTKEDAVLSDEYDPLIADAFRALPTDTDPVAGLRTVFDDFLSGMDENDKERMLARLKLTHSVPALRARSWDAGPAGTAGIIREVLAERLGRDTDDFEIEVFTGALLGAVQGVLAEWLRDGGTRDIAAQVRRMFDFLQAGMPLSPRP</sequence>